<evidence type="ECO:0000313" key="3">
    <source>
        <dbReference type="Proteomes" id="UP000253204"/>
    </source>
</evidence>
<dbReference type="AlphaFoldDB" id="A0A368U9H0"/>
<reference evidence="2 3" key="1">
    <citation type="submission" date="2018-07" db="EMBL/GenBank/DDBJ databases">
        <title>Halomonas rutogse sp. nov., isolated from Lake TangqianCo on Tibetan Plateau.</title>
        <authorList>
            <person name="Lu H."/>
            <person name="Xing P."/>
            <person name="Wu Q."/>
        </authorList>
    </citation>
    <scope>NUCLEOTIDE SEQUENCE [LARGE SCALE GENOMIC DNA]</scope>
    <source>
        <strain evidence="2 3">TQ8S</strain>
    </source>
</reference>
<organism evidence="2 3">
    <name type="scientific">Vreelandella rituensis</name>
    <dbReference type="NCBI Taxonomy" id="2282306"/>
    <lineage>
        <taxon>Bacteria</taxon>
        <taxon>Pseudomonadati</taxon>
        <taxon>Pseudomonadota</taxon>
        <taxon>Gammaproteobacteria</taxon>
        <taxon>Oceanospirillales</taxon>
        <taxon>Halomonadaceae</taxon>
        <taxon>Vreelandella</taxon>
    </lineage>
</organism>
<feature type="signal peptide" evidence="1">
    <location>
        <begin position="1"/>
        <end position="21"/>
    </location>
</feature>
<dbReference type="Proteomes" id="UP000253204">
    <property type="component" value="Unassembled WGS sequence"/>
</dbReference>
<comment type="caution">
    <text evidence="2">The sequence shown here is derived from an EMBL/GenBank/DDBJ whole genome shotgun (WGS) entry which is preliminary data.</text>
</comment>
<sequence length="184" mass="20597">MNNVKKSTALLPMITLMTFLASGLLAHSATKAQQTLQDKADRQERINVQVAHHLDTYEELSAQAKDWDHGFRHINEAKDVLGLYRLLNLRRFGLASDLGQFHLTSDSPFLVKKQHIGLIEVCVASQGDRLLVQAEDYTKLMQGLGEMARAEDITFDGLTIYGDRELGEAELSNVCMLLRDRGDA</sequence>
<proteinExistence type="predicted"/>
<gene>
    <name evidence="2" type="ORF">DU506_01540</name>
</gene>
<evidence type="ECO:0000313" key="2">
    <source>
        <dbReference type="EMBL" id="RCV93868.1"/>
    </source>
</evidence>
<feature type="chain" id="PRO_5016571296" evidence="1">
    <location>
        <begin position="22"/>
        <end position="184"/>
    </location>
</feature>
<protein>
    <submittedName>
        <fullName evidence="2">Uncharacterized protein</fullName>
    </submittedName>
</protein>
<keyword evidence="3" id="KW-1185">Reference proteome</keyword>
<name>A0A368U9H0_9GAMM</name>
<evidence type="ECO:0000256" key="1">
    <source>
        <dbReference type="SAM" id="SignalP"/>
    </source>
</evidence>
<accession>A0A368U9H0</accession>
<dbReference type="RefSeq" id="WP_114485196.1">
    <property type="nucleotide sequence ID" value="NZ_CBCSHM010000001.1"/>
</dbReference>
<dbReference type="EMBL" id="QPIJ01000001">
    <property type="protein sequence ID" value="RCV93868.1"/>
    <property type="molecule type" value="Genomic_DNA"/>
</dbReference>
<keyword evidence="1" id="KW-0732">Signal</keyword>